<dbReference type="SUPFAM" id="SSF51445">
    <property type="entry name" value="(Trans)glycosidases"/>
    <property type="match status" value="1"/>
</dbReference>
<dbReference type="InterPro" id="IPR017853">
    <property type="entry name" value="GH"/>
</dbReference>
<dbReference type="InterPro" id="IPR039514">
    <property type="entry name" value="6GAL-like"/>
</dbReference>
<dbReference type="Gene3D" id="2.60.40.1180">
    <property type="entry name" value="Golgi alpha-mannosidase II"/>
    <property type="match status" value="1"/>
</dbReference>
<evidence type="ECO:0000313" key="3">
    <source>
        <dbReference type="Proteomes" id="UP000077202"/>
    </source>
</evidence>
<comment type="caution">
    <text evidence="2">The sequence shown here is derived from an EMBL/GenBank/DDBJ whole genome shotgun (WGS) entry which is preliminary data.</text>
</comment>
<dbReference type="InterPro" id="IPR039743">
    <property type="entry name" value="6GAL/EXGAL"/>
</dbReference>
<proteinExistence type="predicted"/>
<accession>A0A176W6L3</accession>
<protein>
    <recommendedName>
        <fullName evidence="1">Endo-beta-1,6-galactanase-like domain-containing protein</fullName>
    </recommendedName>
</protein>
<dbReference type="GO" id="GO:0004553">
    <property type="term" value="F:hydrolase activity, hydrolyzing O-glycosyl compounds"/>
    <property type="evidence" value="ECO:0007669"/>
    <property type="project" value="InterPro"/>
</dbReference>
<dbReference type="InterPro" id="IPR013780">
    <property type="entry name" value="Glyco_hydro_b"/>
</dbReference>
<gene>
    <name evidence="2" type="ORF">AXG93_1669s1040</name>
</gene>
<reference evidence="2" key="1">
    <citation type="submission" date="2016-03" db="EMBL/GenBank/DDBJ databases">
        <title>Mechanisms controlling the formation of the plant cell surface in tip-growing cells are functionally conserved among land plants.</title>
        <authorList>
            <person name="Honkanen S."/>
            <person name="Jones V.A."/>
            <person name="Morieri G."/>
            <person name="Champion C."/>
            <person name="Hetherington A.J."/>
            <person name="Kelly S."/>
            <person name="Saint-Marcoux D."/>
            <person name="Proust H."/>
            <person name="Prescott H."/>
            <person name="Dolan L."/>
        </authorList>
    </citation>
    <scope>NUCLEOTIDE SEQUENCE [LARGE SCALE GENOMIC DNA]</scope>
    <source>
        <tissue evidence="2">Whole gametophyte</tissue>
    </source>
</reference>
<dbReference type="PANTHER" id="PTHR42767">
    <property type="entry name" value="ENDO-BETA-1,6-GALACTANASE"/>
    <property type="match status" value="1"/>
</dbReference>
<dbReference type="Proteomes" id="UP000077202">
    <property type="component" value="Unassembled WGS sequence"/>
</dbReference>
<sequence>MDSSICFWRRAGVLVHAQAIQCSTLPLTTAGFLRSEFSCIHNEDWDLNAYQYDDEESRELKCSKLIEDREHLRDCGLRINKSECTTRCVNGQPAEKLGKRLVYGRVVEQTHIVCRSFDRYVCASLGNKMLPKQNKVEEPVVNFDMNGTSPGDWLTEIQRAAAGVFNFWPMLPVEEEFLDLSREPVGTSFVWEGWGTSLCWWANFVGGLRPSDMDFVLDLLFDPQNGLGLNIARYNIGGGTDMSVDRNLRPFADIPGFLSSADGEYDWSADERQRKVLLGAKTRGVDVFEAFSNSPPRWMTLSGSVTGNSKRGQDNLDPQHYDAFADYLTEVVRQYEVQWGIHFDYLAPFNEPVEGFWNIDRKKPAQEGCNFSVETINKVIRKVKESLVRKGLSTEISGVDSWSLNTARVLRGLDEETIRHISQINVHTYIPFVRREGDSRRKEVQRMVVGLKKKLWMSEYGPLHWRGSELDIALAVAQHITLDVNELQASAWCYWQVLEIPGKNFYWGLMHAEFDYNLSFCVEIKKQYYIMMQFSRWIRPGFLIHPVQGSCRNSLVIAVDPSHATLVMVFTNSSDRNRDISFDSSSIAHGLENCKTKAALYRTSVSENHEQLPTLYFESSNVTVRIAAKSITTIVVSK</sequence>
<evidence type="ECO:0000313" key="2">
    <source>
        <dbReference type="EMBL" id="OAE27766.1"/>
    </source>
</evidence>
<feature type="domain" description="Endo-beta-1,6-galactanase-like" evidence="1">
    <location>
        <begin position="193"/>
        <end position="397"/>
    </location>
</feature>
<organism evidence="2 3">
    <name type="scientific">Marchantia polymorpha subsp. ruderalis</name>
    <dbReference type="NCBI Taxonomy" id="1480154"/>
    <lineage>
        <taxon>Eukaryota</taxon>
        <taxon>Viridiplantae</taxon>
        <taxon>Streptophyta</taxon>
        <taxon>Embryophyta</taxon>
        <taxon>Marchantiophyta</taxon>
        <taxon>Marchantiopsida</taxon>
        <taxon>Marchantiidae</taxon>
        <taxon>Marchantiales</taxon>
        <taxon>Marchantiaceae</taxon>
        <taxon>Marchantia</taxon>
    </lineage>
</organism>
<dbReference type="PANTHER" id="PTHR42767:SF1">
    <property type="entry name" value="ENDO-BETA-1,6-GALACTANASE-LIKE DOMAIN-CONTAINING PROTEIN"/>
    <property type="match status" value="1"/>
</dbReference>
<dbReference type="EMBL" id="LVLJ01001833">
    <property type="protein sequence ID" value="OAE27766.1"/>
    <property type="molecule type" value="Genomic_DNA"/>
</dbReference>
<dbReference type="Gene3D" id="3.20.20.80">
    <property type="entry name" value="Glycosidases"/>
    <property type="match status" value="1"/>
</dbReference>
<keyword evidence="3" id="KW-1185">Reference proteome</keyword>
<name>A0A176W6L3_MARPO</name>
<evidence type="ECO:0000259" key="1">
    <source>
        <dbReference type="Pfam" id="PF14587"/>
    </source>
</evidence>
<dbReference type="Pfam" id="PF14587">
    <property type="entry name" value="Glyco_hydr_30_2"/>
    <property type="match status" value="1"/>
</dbReference>
<dbReference type="AlphaFoldDB" id="A0A176W6L3"/>